<dbReference type="STRING" id="649760.HMPREF0971_00189"/>
<reference evidence="1 2" key="1">
    <citation type="submission" date="2009-11" db="EMBL/GenBank/DDBJ databases">
        <authorList>
            <person name="Weinstock G."/>
            <person name="Sodergren E."/>
            <person name="Clifton S."/>
            <person name="Fulton L."/>
            <person name="Fulton B."/>
            <person name="Courtney L."/>
            <person name="Fronick C."/>
            <person name="Harrison M."/>
            <person name="Strong C."/>
            <person name="Farmer C."/>
            <person name="Delahaunty K."/>
            <person name="Markovic C."/>
            <person name="Hall O."/>
            <person name="Minx P."/>
            <person name="Tomlinson C."/>
            <person name="Mitreva M."/>
            <person name="Nelson J."/>
            <person name="Hou S."/>
            <person name="Wollam A."/>
            <person name="Pepin K.H."/>
            <person name="Johnson M."/>
            <person name="Bhonagiri V."/>
            <person name="Nash W.E."/>
            <person name="Warren W."/>
            <person name="Chinwalla A."/>
            <person name="Mardis E.R."/>
            <person name="Wilson R.K."/>
        </authorList>
    </citation>
    <scope>NUCLEOTIDE SEQUENCE [LARGE SCALE GENOMIC DNA]</scope>
    <source>
        <strain evidence="1 2">F0302</strain>
    </source>
</reference>
<dbReference type="AlphaFoldDB" id="D1QMF6"/>
<organism evidence="1 2">
    <name type="scientific">Segatella oris F0302</name>
    <dbReference type="NCBI Taxonomy" id="649760"/>
    <lineage>
        <taxon>Bacteria</taxon>
        <taxon>Pseudomonadati</taxon>
        <taxon>Bacteroidota</taxon>
        <taxon>Bacteroidia</taxon>
        <taxon>Bacteroidales</taxon>
        <taxon>Prevotellaceae</taxon>
        <taxon>Segatella</taxon>
    </lineage>
</organism>
<protein>
    <submittedName>
        <fullName evidence="1">Uncharacterized protein</fullName>
    </submittedName>
</protein>
<dbReference type="HOGENOM" id="CLU_3237736_0_0_10"/>
<evidence type="ECO:0000313" key="2">
    <source>
        <dbReference type="Proteomes" id="UP000004079"/>
    </source>
</evidence>
<name>D1QMF6_9BACT</name>
<dbReference type="Proteomes" id="UP000004079">
    <property type="component" value="Unassembled WGS sequence"/>
</dbReference>
<dbReference type="EMBL" id="ACUZ02000003">
    <property type="protein sequence ID" value="EFB33426.1"/>
    <property type="molecule type" value="Genomic_DNA"/>
</dbReference>
<proteinExistence type="predicted"/>
<evidence type="ECO:0000313" key="1">
    <source>
        <dbReference type="EMBL" id="EFB33426.1"/>
    </source>
</evidence>
<comment type="caution">
    <text evidence="1">The sequence shown here is derived from an EMBL/GenBank/DDBJ whole genome shotgun (WGS) entry which is preliminary data.</text>
</comment>
<accession>D1QMF6</accession>
<sequence length="43" mass="5348">MYLLKTSKLSQEKSCCVFAQFNFNYYICKEKKWFFALYNLYDK</sequence>
<gene>
    <name evidence="1" type="ORF">HMPREF0971_00189</name>
</gene>